<name>F2F0S0_SOLSS</name>
<evidence type="ECO:0000313" key="3">
    <source>
        <dbReference type="Proteomes" id="UP000006691"/>
    </source>
</evidence>
<dbReference type="EMBL" id="AP012157">
    <property type="protein sequence ID" value="BAK16314.1"/>
    <property type="molecule type" value="Genomic_DNA"/>
</dbReference>
<dbReference type="Proteomes" id="UP000006691">
    <property type="component" value="Chromosome"/>
</dbReference>
<keyword evidence="1" id="KW-1133">Transmembrane helix</keyword>
<organism evidence="2 3">
    <name type="scientific">Solibacillus silvestris (strain StLB046)</name>
    <name type="common">Bacillus silvestris</name>
    <dbReference type="NCBI Taxonomy" id="1002809"/>
    <lineage>
        <taxon>Bacteria</taxon>
        <taxon>Bacillati</taxon>
        <taxon>Bacillota</taxon>
        <taxon>Bacilli</taxon>
        <taxon>Bacillales</taxon>
        <taxon>Caryophanaceae</taxon>
        <taxon>Solibacillus</taxon>
    </lineage>
</organism>
<reference evidence="2 3" key="2">
    <citation type="journal article" date="2012" name="J. Biosci. Bioeng.">
        <title>Complete genome sequence and characterization of the N-acylhomoserine lactone-degrading gene of the potato leaf-associated Solibacillus silvestris.</title>
        <authorList>
            <person name="Morohoshi T."/>
            <person name="Tominaga Y."/>
            <person name="Someya N."/>
            <person name="Ikeda T."/>
        </authorList>
    </citation>
    <scope>NUCLEOTIDE SEQUENCE [LARGE SCALE GENOMIC DNA]</scope>
    <source>
        <strain evidence="2 3">StLB046</strain>
    </source>
</reference>
<gene>
    <name evidence="2" type="ordered locus">SSIL_1891</name>
</gene>
<keyword evidence="3" id="KW-1185">Reference proteome</keyword>
<accession>F2F0S0</accession>
<evidence type="ECO:0000256" key="1">
    <source>
        <dbReference type="SAM" id="Phobius"/>
    </source>
</evidence>
<proteinExistence type="predicted"/>
<evidence type="ECO:0000313" key="2">
    <source>
        <dbReference type="EMBL" id="BAK16314.1"/>
    </source>
</evidence>
<sequence>MSRLQRVMPCRKENETIYENISIFFFFHIIFPAKRSIID</sequence>
<dbReference type="PATRIC" id="fig|1002809.3.peg.1912"/>
<dbReference type="AlphaFoldDB" id="F2F0S0"/>
<reference evidence="3" key="1">
    <citation type="submission" date="2011-04" db="EMBL/GenBank/DDBJ databases">
        <title>Genome sequence of Solibacillus silvestris StLB046.</title>
        <authorList>
            <person name="Morohoshi T."/>
            <person name="Someya N."/>
            <person name="Ikeda T."/>
        </authorList>
    </citation>
    <scope>NUCLEOTIDE SEQUENCE [LARGE SCALE GENOMIC DNA]</scope>
    <source>
        <strain evidence="3">StLB046</strain>
    </source>
</reference>
<feature type="transmembrane region" description="Helical" evidence="1">
    <location>
        <begin position="21"/>
        <end position="38"/>
    </location>
</feature>
<keyword evidence="1" id="KW-0812">Transmembrane</keyword>
<dbReference type="HOGENOM" id="CLU_3317131_0_0_9"/>
<keyword evidence="1" id="KW-0472">Membrane</keyword>
<dbReference type="KEGG" id="siv:SSIL_1891"/>
<protein>
    <submittedName>
        <fullName evidence="2">Uncharacterized protein</fullName>
    </submittedName>
</protein>